<evidence type="ECO:0000256" key="6">
    <source>
        <dbReference type="SAM" id="MobiDB-lite"/>
    </source>
</evidence>
<dbReference type="OMA" id="YHTMQQH"/>
<dbReference type="VEuPathDB" id="FungiDB:SDRG_14485"/>
<dbReference type="RefSeq" id="XP_008618840.1">
    <property type="nucleotide sequence ID" value="XM_008620618.1"/>
</dbReference>
<dbReference type="GeneID" id="19955212"/>
<feature type="domain" description="C2H2-type" evidence="7">
    <location>
        <begin position="167"/>
        <end position="196"/>
    </location>
</feature>
<evidence type="ECO:0000256" key="2">
    <source>
        <dbReference type="ARBA" id="ARBA00022737"/>
    </source>
</evidence>
<dbReference type="EMBL" id="JH767203">
    <property type="protein sequence ID" value="EQC27735.1"/>
    <property type="molecule type" value="Genomic_DNA"/>
</dbReference>
<dbReference type="InParanoid" id="T0Q2V2"/>
<dbReference type="GO" id="GO:0005667">
    <property type="term" value="C:transcription regulator complex"/>
    <property type="evidence" value="ECO:0007669"/>
    <property type="project" value="TreeGrafter"/>
</dbReference>
<dbReference type="GO" id="GO:0000981">
    <property type="term" value="F:DNA-binding transcription factor activity, RNA polymerase II-specific"/>
    <property type="evidence" value="ECO:0007669"/>
    <property type="project" value="TreeGrafter"/>
</dbReference>
<keyword evidence="4" id="KW-0862">Zinc</keyword>
<evidence type="ECO:0000256" key="5">
    <source>
        <dbReference type="PROSITE-ProRule" id="PRU00042"/>
    </source>
</evidence>
<dbReference type="GO" id="GO:0000785">
    <property type="term" value="C:chromatin"/>
    <property type="evidence" value="ECO:0007669"/>
    <property type="project" value="TreeGrafter"/>
</dbReference>
<dbReference type="GO" id="GO:0031519">
    <property type="term" value="C:PcG protein complex"/>
    <property type="evidence" value="ECO:0007669"/>
    <property type="project" value="TreeGrafter"/>
</dbReference>
<evidence type="ECO:0000256" key="1">
    <source>
        <dbReference type="ARBA" id="ARBA00022723"/>
    </source>
</evidence>
<dbReference type="GO" id="GO:0008270">
    <property type="term" value="F:zinc ion binding"/>
    <property type="evidence" value="ECO:0007669"/>
    <property type="project" value="UniProtKB-KW"/>
</dbReference>
<dbReference type="AlphaFoldDB" id="T0Q2V2"/>
<feature type="region of interest" description="Disordered" evidence="6">
    <location>
        <begin position="195"/>
        <end position="240"/>
    </location>
</feature>
<organism evidence="8 9">
    <name type="scientific">Saprolegnia diclina (strain VS20)</name>
    <dbReference type="NCBI Taxonomy" id="1156394"/>
    <lineage>
        <taxon>Eukaryota</taxon>
        <taxon>Sar</taxon>
        <taxon>Stramenopiles</taxon>
        <taxon>Oomycota</taxon>
        <taxon>Saprolegniomycetes</taxon>
        <taxon>Saprolegniales</taxon>
        <taxon>Saprolegniaceae</taxon>
        <taxon>Saprolegnia</taxon>
    </lineage>
</organism>
<keyword evidence="1" id="KW-0479">Metal-binding</keyword>
<dbReference type="Gene3D" id="3.30.160.60">
    <property type="entry name" value="Classic Zinc Finger"/>
    <property type="match status" value="4"/>
</dbReference>
<feature type="compositionally biased region" description="Low complexity" evidence="6">
    <location>
        <begin position="429"/>
        <end position="441"/>
    </location>
</feature>
<feature type="region of interest" description="Disordered" evidence="6">
    <location>
        <begin position="267"/>
        <end position="293"/>
    </location>
</feature>
<sequence length="459" mass="50216">MAHPAHTNTSPYFFHHLPLSFAPIPMPASIALPPDPAPPMTLYHHEPLLDFDLSFSPAVTPDLLPANAYLLEPLDLLEPPMPAAFSPSSSTLSPSSAAAKPARPRLRNFQCTHPGCGKCFADNAHLKDHMFVHTGEKSLQCPECDKCFARVASLRSHRRVHTGERPFLCPEPDCDKQYASRAALRMHASLHAAAAKKKLPKKASTSSASAASAKPSTIKPQKTPTSTHTTHGHDANCDDCSDSRCRQLADKIKEQRQVILDLQAQLQSQAGSSPEKKRVQPKPPPAATGKEPVVKSPPLVPMVAPLYLLQDGIKPFKCMLGCGRVFSNYFQLAFHAKQHPEADAADVLGDQLPFPVGPKYCPVKGCEFSEESGKSMKTLQIVKRHWQRVHQNTRPFLCPDCPSHAQKAFKTRDNLTAHRKECKKRDSKASPSKRAASPLSSPKKRLKPSPSSSTAVPLL</sequence>
<feature type="compositionally biased region" description="Low complexity" evidence="6">
    <location>
        <begin position="202"/>
        <end position="217"/>
    </location>
</feature>
<evidence type="ECO:0000256" key="3">
    <source>
        <dbReference type="ARBA" id="ARBA00022771"/>
    </source>
</evidence>
<dbReference type="PROSITE" id="PS00028">
    <property type="entry name" value="ZINC_FINGER_C2H2_1"/>
    <property type="match status" value="4"/>
</dbReference>
<dbReference type="Proteomes" id="UP000030762">
    <property type="component" value="Unassembled WGS sequence"/>
</dbReference>
<evidence type="ECO:0000313" key="9">
    <source>
        <dbReference type="Proteomes" id="UP000030762"/>
    </source>
</evidence>
<dbReference type="SUPFAM" id="SSF57667">
    <property type="entry name" value="beta-beta-alpha zinc fingers"/>
    <property type="match status" value="2"/>
</dbReference>
<feature type="compositionally biased region" description="Basic and acidic residues" evidence="6">
    <location>
        <begin position="231"/>
        <end position="240"/>
    </location>
</feature>
<dbReference type="FunFam" id="3.30.160.60:FF:000710">
    <property type="entry name" value="Zinc finger protein 768"/>
    <property type="match status" value="1"/>
</dbReference>
<dbReference type="PROSITE" id="PS50157">
    <property type="entry name" value="ZINC_FINGER_C2H2_2"/>
    <property type="match status" value="4"/>
</dbReference>
<proteinExistence type="predicted"/>
<feature type="domain" description="C2H2-type" evidence="7">
    <location>
        <begin position="109"/>
        <end position="138"/>
    </location>
</feature>
<protein>
    <recommendedName>
        <fullName evidence="7">C2H2-type domain-containing protein</fullName>
    </recommendedName>
</protein>
<dbReference type="STRING" id="1156394.T0Q2V2"/>
<keyword evidence="2" id="KW-0677">Repeat</keyword>
<dbReference type="InterPro" id="IPR036236">
    <property type="entry name" value="Znf_C2H2_sf"/>
</dbReference>
<evidence type="ECO:0000313" key="8">
    <source>
        <dbReference type="EMBL" id="EQC27735.1"/>
    </source>
</evidence>
<name>T0Q2V2_SAPDV</name>
<reference evidence="8 9" key="1">
    <citation type="submission" date="2012-04" db="EMBL/GenBank/DDBJ databases">
        <title>The Genome Sequence of Saprolegnia declina VS20.</title>
        <authorList>
            <consortium name="The Broad Institute Genome Sequencing Platform"/>
            <person name="Russ C."/>
            <person name="Nusbaum C."/>
            <person name="Tyler B."/>
            <person name="van West P."/>
            <person name="Dieguez-Uribeondo J."/>
            <person name="de Bruijn I."/>
            <person name="Tripathy S."/>
            <person name="Jiang R."/>
            <person name="Young S.K."/>
            <person name="Zeng Q."/>
            <person name="Gargeya S."/>
            <person name="Fitzgerald M."/>
            <person name="Haas B."/>
            <person name="Abouelleil A."/>
            <person name="Alvarado L."/>
            <person name="Arachchi H.M."/>
            <person name="Berlin A."/>
            <person name="Chapman S.B."/>
            <person name="Goldberg J."/>
            <person name="Griggs A."/>
            <person name="Gujja S."/>
            <person name="Hansen M."/>
            <person name="Howarth C."/>
            <person name="Imamovic A."/>
            <person name="Larimer J."/>
            <person name="McCowen C."/>
            <person name="Montmayeur A."/>
            <person name="Murphy C."/>
            <person name="Neiman D."/>
            <person name="Pearson M."/>
            <person name="Priest M."/>
            <person name="Roberts A."/>
            <person name="Saif S."/>
            <person name="Shea T."/>
            <person name="Sisk P."/>
            <person name="Sykes S."/>
            <person name="Wortman J."/>
            <person name="Nusbaum C."/>
            <person name="Birren B."/>
        </authorList>
    </citation>
    <scope>NUCLEOTIDE SEQUENCE [LARGE SCALE GENOMIC DNA]</scope>
    <source>
        <strain evidence="8 9">VS20</strain>
    </source>
</reference>
<dbReference type="SMART" id="SM00355">
    <property type="entry name" value="ZnF_C2H2"/>
    <property type="match status" value="6"/>
</dbReference>
<evidence type="ECO:0000259" key="7">
    <source>
        <dbReference type="PROSITE" id="PS50157"/>
    </source>
</evidence>
<dbReference type="eggNOG" id="KOG1721">
    <property type="taxonomic scope" value="Eukaryota"/>
</dbReference>
<feature type="region of interest" description="Disordered" evidence="6">
    <location>
        <begin position="412"/>
        <end position="459"/>
    </location>
</feature>
<dbReference type="FunFam" id="3.30.160.60:FF:000125">
    <property type="entry name" value="Putative zinc finger protein 143"/>
    <property type="match status" value="1"/>
</dbReference>
<keyword evidence="9" id="KW-1185">Reference proteome</keyword>
<feature type="compositionally biased region" description="Basic and acidic residues" evidence="6">
    <location>
        <begin position="412"/>
        <end position="428"/>
    </location>
</feature>
<accession>T0Q2V2</accession>
<feature type="domain" description="C2H2-type" evidence="7">
    <location>
        <begin position="316"/>
        <end position="344"/>
    </location>
</feature>
<dbReference type="PANTHER" id="PTHR14003:SF19">
    <property type="entry name" value="YY2 TRANSCRIPTION FACTOR"/>
    <property type="match status" value="1"/>
</dbReference>
<gene>
    <name evidence="8" type="ORF">SDRG_14485</name>
</gene>
<dbReference type="OrthoDB" id="8117402at2759"/>
<keyword evidence="3 5" id="KW-0863">Zinc-finger</keyword>
<feature type="compositionally biased region" description="Polar residues" evidence="6">
    <location>
        <begin position="218"/>
        <end position="229"/>
    </location>
</feature>
<feature type="domain" description="C2H2-type" evidence="7">
    <location>
        <begin position="139"/>
        <end position="166"/>
    </location>
</feature>
<dbReference type="PANTHER" id="PTHR14003">
    <property type="entry name" value="TRANSCRIPTIONAL REPRESSOR PROTEIN YY"/>
    <property type="match status" value="1"/>
</dbReference>
<dbReference type="Pfam" id="PF00096">
    <property type="entry name" value="zf-C2H2"/>
    <property type="match status" value="2"/>
</dbReference>
<dbReference type="GO" id="GO:0000978">
    <property type="term" value="F:RNA polymerase II cis-regulatory region sequence-specific DNA binding"/>
    <property type="evidence" value="ECO:0007669"/>
    <property type="project" value="TreeGrafter"/>
</dbReference>
<dbReference type="InterPro" id="IPR013087">
    <property type="entry name" value="Znf_C2H2_type"/>
</dbReference>
<evidence type="ECO:0000256" key="4">
    <source>
        <dbReference type="ARBA" id="ARBA00022833"/>
    </source>
</evidence>